<dbReference type="PANTHER" id="PTHR11557">
    <property type="entry name" value="PORPHOBILINOGEN DEAMINASE"/>
    <property type="match status" value="1"/>
</dbReference>
<proteinExistence type="inferred from homology"/>
<dbReference type="PIRSF" id="PIRSF001438">
    <property type="entry name" value="4pyrrol_synth_OHMeBilane_synth"/>
    <property type="match status" value="1"/>
</dbReference>
<evidence type="ECO:0000256" key="8">
    <source>
        <dbReference type="HAMAP-Rule" id="MF_00260"/>
    </source>
</evidence>
<dbReference type="Gene3D" id="3.30.160.40">
    <property type="entry name" value="Porphobilinogen deaminase, C-terminal domain"/>
    <property type="match status" value="1"/>
</dbReference>
<comment type="cofactor">
    <cofactor evidence="8">
        <name>dipyrromethane</name>
        <dbReference type="ChEBI" id="CHEBI:60342"/>
    </cofactor>
    <text evidence="8">Binds 1 dipyrromethane group covalently.</text>
</comment>
<evidence type="ECO:0000256" key="6">
    <source>
        <dbReference type="ARBA" id="ARBA00023244"/>
    </source>
</evidence>
<dbReference type="PROSITE" id="PS00533">
    <property type="entry name" value="PORPHOBILINOGEN_DEAM"/>
    <property type="match status" value="1"/>
</dbReference>
<dbReference type="EMBL" id="DQWQ01000085">
    <property type="protein sequence ID" value="HDD35541.1"/>
    <property type="molecule type" value="Genomic_DNA"/>
</dbReference>
<dbReference type="NCBIfam" id="TIGR00212">
    <property type="entry name" value="hemC"/>
    <property type="match status" value="1"/>
</dbReference>
<gene>
    <name evidence="8 11" type="primary">hemC</name>
    <name evidence="11" type="ORF">ENF30_01940</name>
</gene>
<dbReference type="Gene3D" id="3.40.190.10">
    <property type="entry name" value="Periplasmic binding protein-like II"/>
    <property type="match status" value="2"/>
</dbReference>
<dbReference type="GO" id="GO:0004418">
    <property type="term" value="F:hydroxymethylbilane synthase activity"/>
    <property type="evidence" value="ECO:0007669"/>
    <property type="project" value="UniProtKB-UniRule"/>
</dbReference>
<dbReference type="InterPro" id="IPR022419">
    <property type="entry name" value="Porphobilin_deaminase_cofac_BS"/>
</dbReference>
<dbReference type="FunFam" id="3.40.190.10:FF:000005">
    <property type="entry name" value="Porphobilinogen deaminase"/>
    <property type="match status" value="1"/>
</dbReference>
<keyword evidence="6 8" id="KW-0627">Porphyrin biosynthesis</keyword>
<dbReference type="PANTHER" id="PTHR11557:SF0">
    <property type="entry name" value="PORPHOBILINOGEN DEAMINASE"/>
    <property type="match status" value="1"/>
</dbReference>
<comment type="pathway">
    <text evidence="2">Porphyrin-containing compound metabolism; protoporphyrin-IX biosynthesis; coproporphyrinogen-III from 5-aminolevulinate: step 2/4.</text>
</comment>
<dbReference type="FunFam" id="3.40.190.10:FF:000004">
    <property type="entry name" value="Porphobilinogen deaminase"/>
    <property type="match status" value="1"/>
</dbReference>
<dbReference type="InterPro" id="IPR022418">
    <property type="entry name" value="Porphobilinogen_deaminase_C"/>
</dbReference>
<evidence type="ECO:0000259" key="10">
    <source>
        <dbReference type="Pfam" id="PF03900"/>
    </source>
</evidence>
<dbReference type="InterPro" id="IPR000860">
    <property type="entry name" value="HemC"/>
</dbReference>
<dbReference type="EC" id="2.5.1.61" evidence="8"/>
<dbReference type="SUPFAM" id="SSF54782">
    <property type="entry name" value="Porphobilinogen deaminase (hydroxymethylbilane synthase), C-terminal domain"/>
    <property type="match status" value="1"/>
</dbReference>
<keyword evidence="5 8" id="KW-0808">Transferase</keyword>
<protein>
    <recommendedName>
        <fullName evidence="8">Porphobilinogen deaminase</fullName>
        <shortName evidence="8">PBG</shortName>
        <ecNumber evidence="8">2.5.1.61</ecNumber>
    </recommendedName>
    <alternativeName>
        <fullName evidence="8">Hydroxymethylbilane synthase</fullName>
        <shortName evidence="8">HMBS</shortName>
    </alternativeName>
    <alternativeName>
        <fullName evidence="8">Pre-uroporphyrinogen synthase</fullName>
    </alternativeName>
</protein>
<evidence type="ECO:0000256" key="3">
    <source>
        <dbReference type="ARBA" id="ARBA00005638"/>
    </source>
</evidence>
<comment type="caution">
    <text evidence="11">The sequence shown here is derived from an EMBL/GenBank/DDBJ whole genome shotgun (WGS) entry which is preliminary data.</text>
</comment>
<dbReference type="Pfam" id="PF01379">
    <property type="entry name" value="Porphobil_deam"/>
    <property type="match status" value="1"/>
</dbReference>
<dbReference type="AlphaFoldDB" id="A0A7V0NED0"/>
<feature type="modified residue" description="S-(dipyrrolylmethanemethyl)cysteine" evidence="8">
    <location>
        <position position="240"/>
    </location>
</feature>
<accession>A0A7V0NED0</accession>
<dbReference type="CDD" id="cd13646">
    <property type="entry name" value="PBP2_EcHMBS_like"/>
    <property type="match status" value="1"/>
</dbReference>
<evidence type="ECO:0000256" key="4">
    <source>
        <dbReference type="ARBA" id="ARBA00011245"/>
    </source>
</evidence>
<feature type="domain" description="Porphobilinogen deaminase C-terminal" evidence="10">
    <location>
        <begin position="224"/>
        <end position="293"/>
    </location>
</feature>
<evidence type="ECO:0000256" key="2">
    <source>
        <dbReference type="ARBA" id="ARBA00004735"/>
    </source>
</evidence>
<dbReference type="GO" id="GO:0005737">
    <property type="term" value="C:cytoplasm"/>
    <property type="evidence" value="ECO:0007669"/>
    <property type="project" value="UniProtKB-UniRule"/>
</dbReference>
<dbReference type="InterPro" id="IPR022417">
    <property type="entry name" value="Porphobilin_deaminase_N"/>
</dbReference>
<evidence type="ECO:0000313" key="11">
    <source>
        <dbReference type="EMBL" id="HDD35541.1"/>
    </source>
</evidence>
<comment type="function">
    <text evidence="1 8">Tetrapolymerization of the monopyrrole PBG into the hydroxymethylbilane pre-uroporphyrinogen in several discrete steps.</text>
</comment>
<evidence type="ECO:0000256" key="7">
    <source>
        <dbReference type="ARBA" id="ARBA00048169"/>
    </source>
</evidence>
<dbReference type="UniPathway" id="UPA00251">
    <property type="reaction ID" value="UER00319"/>
</dbReference>
<dbReference type="HAMAP" id="MF_00260">
    <property type="entry name" value="Porphobil_deam"/>
    <property type="match status" value="1"/>
</dbReference>
<organism evidence="11">
    <name type="scientific">Desulfofervidus auxilii</name>
    <dbReference type="NCBI Taxonomy" id="1621989"/>
    <lineage>
        <taxon>Bacteria</taxon>
        <taxon>Pseudomonadati</taxon>
        <taxon>Thermodesulfobacteriota</taxon>
        <taxon>Candidatus Desulfofervidia</taxon>
        <taxon>Candidatus Desulfofervidales</taxon>
        <taxon>Candidatus Desulfofervidaceae</taxon>
        <taxon>Candidatus Desulfofervidus</taxon>
    </lineage>
</organism>
<evidence type="ECO:0000259" key="9">
    <source>
        <dbReference type="Pfam" id="PF01379"/>
    </source>
</evidence>
<name>A0A7V0NED0_DESA2</name>
<dbReference type="GO" id="GO:0006782">
    <property type="term" value="P:protoporphyrinogen IX biosynthetic process"/>
    <property type="evidence" value="ECO:0007669"/>
    <property type="project" value="UniProtKB-UniRule"/>
</dbReference>
<reference evidence="11" key="1">
    <citation type="journal article" date="2020" name="mSystems">
        <title>Genome- and Community-Level Interaction Insights into Carbon Utilization and Element Cycling Functions of Hydrothermarchaeota in Hydrothermal Sediment.</title>
        <authorList>
            <person name="Zhou Z."/>
            <person name="Liu Y."/>
            <person name="Xu W."/>
            <person name="Pan J."/>
            <person name="Luo Z.H."/>
            <person name="Li M."/>
        </authorList>
    </citation>
    <scope>NUCLEOTIDE SEQUENCE [LARGE SCALE GENOMIC DNA]</scope>
    <source>
        <strain evidence="11">HyVt-113</strain>
    </source>
</reference>
<dbReference type="Proteomes" id="UP000885706">
    <property type="component" value="Unassembled WGS sequence"/>
</dbReference>
<evidence type="ECO:0000256" key="5">
    <source>
        <dbReference type="ARBA" id="ARBA00022679"/>
    </source>
</evidence>
<comment type="subunit">
    <text evidence="4 8">Monomer.</text>
</comment>
<dbReference type="InterPro" id="IPR036803">
    <property type="entry name" value="Porphobilinogen_deaminase_C_sf"/>
</dbReference>
<comment type="miscellaneous">
    <text evidence="8">The porphobilinogen subunits are added to the dipyrromethane group.</text>
</comment>
<feature type="domain" description="Porphobilinogen deaminase N-terminal" evidence="9">
    <location>
        <begin position="6"/>
        <end position="209"/>
    </location>
</feature>
<dbReference type="SUPFAM" id="SSF53850">
    <property type="entry name" value="Periplasmic binding protein-like II"/>
    <property type="match status" value="1"/>
</dbReference>
<evidence type="ECO:0000256" key="1">
    <source>
        <dbReference type="ARBA" id="ARBA00002869"/>
    </source>
</evidence>
<comment type="similarity">
    <text evidence="3 8">Belongs to the HMBS family.</text>
</comment>
<dbReference type="Pfam" id="PF03900">
    <property type="entry name" value="Porphobil_deamC"/>
    <property type="match status" value="1"/>
</dbReference>
<comment type="catalytic activity">
    <reaction evidence="7 8">
        <text>4 porphobilinogen + H2O = hydroxymethylbilane + 4 NH4(+)</text>
        <dbReference type="Rhea" id="RHEA:13185"/>
        <dbReference type="ChEBI" id="CHEBI:15377"/>
        <dbReference type="ChEBI" id="CHEBI:28938"/>
        <dbReference type="ChEBI" id="CHEBI:57845"/>
        <dbReference type="ChEBI" id="CHEBI:58126"/>
        <dbReference type="EC" id="2.5.1.61"/>
    </reaction>
</comment>
<dbReference type="PRINTS" id="PR00151">
    <property type="entry name" value="PORPHBDMNASE"/>
</dbReference>
<sequence length="309" mass="34165">MSPKRVRIGSRGSILALKQTEWVIKQIKQIYDVEIIVKIIKTKGDKILDAPLAHIGGKGLFVKEIEDALLKEEIDLAVHSLKDVPTFLPKELCLGAVTVREDPRDAIITKQNIPFKKLPKNAVIGTSSLRRQAQLLHFNPAFRMVPLRGNVDTRLRKLKEQNLDAIVLASAGLKRLDYTSKVTEYLPFDILLPAIGQGALGIEVRKEKKWLEFVAPLNHTSTAIAISAERAFLKRLGGGCQVPIAGYASCNENGIEIKGMIADVDGKYLFKQTLKGPIKAAEDLGYRLAEILLEKGGKEILAKIYGEAR</sequence>